<gene>
    <name evidence="18" type="primary">murC</name>
    <name evidence="18" type="ORF">ENM99_05435</name>
</gene>
<dbReference type="NCBIfam" id="TIGR01082">
    <property type="entry name" value="murC"/>
    <property type="match status" value="1"/>
</dbReference>
<keyword evidence="11" id="KW-0131">Cell cycle</keyword>
<dbReference type="GO" id="GO:0051301">
    <property type="term" value="P:cell division"/>
    <property type="evidence" value="ECO:0007669"/>
    <property type="project" value="UniProtKB-KW"/>
</dbReference>
<dbReference type="EC" id="6.3.2.8" evidence="3 14"/>
<keyword evidence="8" id="KW-0067">ATP-binding</keyword>
<dbReference type="SUPFAM" id="SSF53244">
    <property type="entry name" value="MurD-like peptide ligases, peptide-binding domain"/>
    <property type="match status" value="1"/>
</dbReference>
<sequence>MSSIAQYLHLKGFKVEGSDLSESKNVLALKEIGIKIHLGHNPQNIPNDVAFVVASSAIKEDNPEIIETKKRGIRCFRRYELLALLFNEKFGIAVAGSHGKTTTTSLATELLLQASLNPTAIIGGRIQKIKQNVMCGNSHFFIAEADESDGGFLLLNPKISIVTNIDNDHLNYYKFFENEVEAFKEFIKKSDYAILNIDDENLSKIANQLEKERCFTYSLNNKNAQFWAENIIHTGKSSQFVVNTPQGKIDIKLNIPGMHNISNSLAIVGLAHILRIEKQQLQKALEFFSGVDRRFSFRSFLKNDVVVYDDYAHHPKEIEATLQAARQVAKSRVIAIFQPHRYTRVQSLMDEFSKCFRLADIVFLLDIYPAGEKPIEGINSKVLSENINKFSNNCIYMD</sequence>
<keyword evidence="5 18" id="KW-0436">Ligase</keyword>
<dbReference type="SUPFAM" id="SSF53623">
    <property type="entry name" value="MurD-like peptide ligases, catalytic domain"/>
    <property type="match status" value="1"/>
</dbReference>
<dbReference type="SUPFAM" id="SSF51984">
    <property type="entry name" value="MurCD N-terminal domain"/>
    <property type="match status" value="1"/>
</dbReference>
<keyword evidence="6" id="KW-0132">Cell division</keyword>
<evidence type="ECO:0000256" key="1">
    <source>
        <dbReference type="ARBA" id="ARBA00004496"/>
    </source>
</evidence>
<comment type="subcellular location">
    <subcellularLocation>
        <location evidence="1">Cytoplasm</location>
    </subcellularLocation>
</comment>
<keyword evidence="4" id="KW-0963">Cytoplasm</keyword>
<dbReference type="GO" id="GO:0071555">
    <property type="term" value="P:cell wall organization"/>
    <property type="evidence" value="ECO:0007669"/>
    <property type="project" value="UniProtKB-KW"/>
</dbReference>
<dbReference type="Pfam" id="PF08245">
    <property type="entry name" value="Mur_ligase_M"/>
    <property type="match status" value="1"/>
</dbReference>
<protein>
    <recommendedName>
        <fullName evidence="3 14">UDP-N-acetylmuramate--L-alanine ligase</fullName>
        <ecNumber evidence="3 14">6.3.2.8</ecNumber>
    </recommendedName>
</protein>
<dbReference type="Gene3D" id="3.90.190.20">
    <property type="entry name" value="Mur ligase, C-terminal domain"/>
    <property type="match status" value="1"/>
</dbReference>
<keyword evidence="10" id="KW-0573">Peptidoglycan synthesis</keyword>
<dbReference type="GO" id="GO:0005737">
    <property type="term" value="C:cytoplasm"/>
    <property type="evidence" value="ECO:0007669"/>
    <property type="project" value="UniProtKB-SubCell"/>
</dbReference>
<keyword evidence="9" id="KW-0133">Cell shape</keyword>
<dbReference type="InterPro" id="IPR005758">
    <property type="entry name" value="UDP-N-AcMur_Ala_ligase_MurC"/>
</dbReference>
<evidence type="ECO:0000256" key="10">
    <source>
        <dbReference type="ARBA" id="ARBA00022984"/>
    </source>
</evidence>
<proteinExistence type="predicted"/>
<evidence type="ECO:0000256" key="11">
    <source>
        <dbReference type="ARBA" id="ARBA00023306"/>
    </source>
</evidence>
<dbReference type="GO" id="GO:0009252">
    <property type="term" value="P:peptidoglycan biosynthetic process"/>
    <property type="evidence" value="ECO:0007669"/>
    <property type="project" value="UniProtKB-UniRule"/>
</dbReference>
<feature type="domain" description="Mur ligase central" evidence="17">
    <location>
        <begin position="94"/>
        <end position="270"/>
    </location>
</feature>
<dbReference type="Gene3D" id="3.40.50.720">
    <property type="entry name" value="NAD(P)-binding Rossmann-like Domain"/>
    <property type="match status" value="1"/>
</dbReference>
<evidence type="ECO:0000259" key="16">
    <source>
        <dbReference type="Pfam" id="PF02875"/>
    </source>
</evidence>
<dbReference type="AlphaFoldDB" id="A0A7C6E8V7"/>
<dbReference type="InterPro" id="IPR013221">
    <property type="entry name" value="Mur_ligase_cen"/>
</dbReference>
<feature type="non-terminal residue" evidence="18">
    <location>
        <position position="398"/>
    </location>
</feature>
<dbReference type="Gene3D" id="3.40.1190.10">
    <property type="entry name" value="Mur-like, catalytic domain"/>
    <property type="match status" value="1"/>
</dbReference>
<keyword evidence="7" id="KW-0547">Nucleotide-binding</keyword>
<evidence type="ECO:0000259" key="15">
    <source>
        <dbReference type="Pfam" id="PF01225"/>
    </source>
</evidence>
<comment type="catalytic activity">
    <reaction evidence="13">
        <text>UDP-N-acetyl-alpha-D-muramate + L-alanine + ATP = UDP-N-acetyl-alpha-D-muramoyl-L-alanine + ADP + phosphate + H(+)</text>
        <dbReference type="Rhea" id="RHEA:23372"/>
        <dbReference type="ChEBI" id="CHEBI:15378"/>
        <dbReference type="ChEBI" id="CHEBI:30616"/>
        <dbReference type="ChEBI" id="CHEBI:43474"/>
        <dbReference type="ChEBI" id="CHEBI:57972"/>
        <dbReference type="ChEBI" id="CHEBI:70757"/>
        <dbReference type="ChEBI" id="CHEBI:83898"/>
        <dbReference type="ChEBI" id="CHEBI:456216"/>
        <dbReference type="EC" id="6.3.2.8"/>
    </reaction>
</comment>
<accession>A0A7C6E8V7</accession>
<evidence type="ECO:0000256" key="12">
    <source>
        <dbReference type="ARBA" id="ARBA00023316"/>
    </source>
</evidence>
<dbReference type="InterPro" id="IPR036565">
    <property type="entry name" value="Mur-like_cat_sf"/>
</dbReference>
<dbReference type="GO" id="GO:0005524">
    <property type="term" value="F:ATP binding"/>
    <property type="evidence" value="ECO:0007669"/>
    <property type="project" value="UniProtKB-KW"/>
</dbReference>
<dbReference type="GO" id="GO:0008763">
    <property type="term" value="F:UDP-N-acetylmuramate-L-alanine ligase activity"/>
    <property type="evidence" value="ECO:0007669"/>
    <property type="project" value="UniProtKB-UniRule"/>
</dbReference>
<dbReference type="Proteomes" id="UP000886400">
    <property type="component" value="Unassembled WGS sequence"/>
</dbReference>
<evidence type="ECO:0000259" key="17">
    <source>
        <dbReference type="Pfam" id="PF08245"/>
    </source>
</evidence>
<comment type="pathway">
    <text evidence="2">Cell wall biogenesis; peptidoglycan biosynthesis.</text>
</comment>
<dbReference type="PANTHER" id="PTHR43445:SF3">
    <property type="entry name" value="UDP-N-ACETYLMURAMATE--L-ALANINE LIGASE"/>
    <property type="match status" value="1"/>
</dbReference>
<dbReference type="InterPro" id="IPR050061">
    <property type="entry name" value="MurCDEF_pg_biosynth"/>
</dbReference>
<evidence type="ECO:0000256" key="9">
    <source>
        <dbReference type="ARBA" id="ARBA00022960"/>
    </source>
</evidence>
<evidence type="ECO:0000256" key="8">
    <source>
        <dbReference type="ARBA" id="ARBA00022840"/>
    </source>
</evidence>
<evidence type="ECO:0000256" key="2">
    <source>
        <dbReference type="ARBA" id="ARBA00004752"/>
    </source>
</evidence>
<dbReference type="InterPro" id="IPR000713">
    <property type="entry name" value="Mur_ligase_N"/>
</dbReference>
<evidence type="ECO:0000256" key="4">
    <source>
        <dbReference type="ARBA" id="ARBA00022490"/>
    </source>
</evidence>
<evidence type="ECO:0000256" key="3">
    <source>
        <dbReference type="ARBA" id="ARBA00012211"/>
    </source>
</evidence>
<dbReference type="InterPro" id="IPR036615">
    <property type="entry name" value="Mur_ligase_C_dom_sf"/>
</dbReference>
<evidence type="ECO:0000256" key="5">
    <source>
        <dbReference type="ARBA" id="ARBA00022598"/>
    </source>
</evidence>
<organism evidence="18">
    <name type="scientific">Desulfurella acetivorans</name>
    <dbReference type="NCBI Taxonomy" id="33002"/>
    <lineage>
        <taxon>Bacteria</taxon>
        <taxon>Pseudomonadati</taxon>
        <taxon>Campylobacterota</taxon>
        <taxon>Desulfurellia</taxon>
        <taxon>Desulfurellales</taxon>
        <taxon>Desulfurellaceae</taxon>
        <taxon>Desulfurella</taxon>
    </lineage>
</organism>
<dbReference type="UniPathway" id="UPA00219"/>
<evidence type="ECO:0000313" key="18">
    <source>
        <dbReference type="EMBL" id="HHS49271.1"/>
    </source>
</evidence>
<evidence type="ECO:0000256" key="13">
    <source>
        <dbReference type="ARBA" id="ARBA00047833"/>
    </source>
</evidence>
<dbReference type="Pfam" id="PF02875">
    <property type="entry name" value="Mur_ligase_C"/>
    <property type="match status" value="1"/>
</dbReference>
<keyword evidence="12" id="KW-0961">Cell wall biogenesis/degradation</keyword>
<dbReference type="PANTHER" id="PTHR43445">
    <property type="entry name" value="UDP-N-ACETYLMURAMATE--L-ALANINE LIGASE-RELATED"/>
    <property type="match status" value="1"/>
</dbReference>
<name>A0A7C6E8V7_DESAE</name>
<reference evidence="18" key="1">
    <citation type="journal article" date="2020" name="mSystems">
        <title>Genome- and Community-Level Interaction Insights into Carbon Utilization and Element Cycling Functions of Hydrothermarchaeota in Hydrothermal Sediment.</title>
        <authorList>
            <person name="Zhou Z."/>
            <person name="Liu Y."/>
            <person name="Xu W."/>
            <person name="Pan J."/>
            <person name="Luo Z.H."/>
            <person name="Li M."/>
        </authorList>
    </citation>
    <scope>NUCLEOTIDE SEQUENCE [LARGE SCALE GENOMIC DNA]</scope>
    <source>
        <strain evidence="18">SpSt-1135</strain>
    </source>
</reference>
<comment type="caution">
    <text evidence="18">The sequence shown here is derived from an EMBL/GenBank/DDBJ whole genome shotgun (WGS) entry which is preliminary data.</text>
</comment>
<dbReference type="Pfam" id="PF01225">
    <property type="entry name" value="Mur_ligase"/>
    <property type="match status" value="1"/>
</dbReference>
<dbReference type="EMBL" id="DRZX01000261">
    <property type="protein sequence ID" value="HHS49271.1"/>
    <property type="molecule type" value="Genomic_DNA"/>
</dbReference>
<feature type="domain" description="Mur ligase N-terminal catalytic" evidence="15">
    <location>
        <begin position="1"/>
        <end position="88"/>
    </location>
</feature>
<evidence type="ECO:0000256" key="6">
    <source>
        <dbReference type="ARBA" id="ARBA00022618"/>
    </source>
</evidence>
<evidence type="ECO:0000256" key="14">
    <source>
        <dbReference type="NCBIfam" id="TIGR01082"/>
    </source>
</evidence>
<dbReference type="InterPro" id="IPR004101">
    <property type="entry name" value="Mur_ligase_C"/>
</dbReference>
<evidence type="ECO:0000256" key="7">
    <source>
        <dbReference type="ARBA" id="ARBA00022741"/>
    </source>
</evidence>
<feature type="domain" description="Mur ligase C-terminal" evidence="16">
    <location>
        <begin position="293"/>
        <end position="388"/>
    </location>
</feature>
<dbReference type="GO" id="GO:0008360">
    <property type="term" value="P:regulation of cell shape"/>
    <property type="evidence" value="ECO:0007669"/>
    <property type="project" value="UniProtKB-KW"/>
</dbReference>